<evidence type="ECO:0000256" key="4">
    <source>
        <dbReference type="ARBA" id="ARBA00023157"/>
    </source>
</evidence>
<keyword evidence="7" id="KW-0472">Membrane</keyword>
<feature type="active site" evidence="5">
    <location>
        <position position="173"/>
    </location>
</feature>
<evidence type="ECO:0000256" key="6">
    <source>
        <dbReference type="RuleBase" id="RU004328"/>
    </source>
</evidence>
<keyword evidence="2" id="KW-0540">Nuclease</keyword>
<dbReference type="InterPro" id="IPR001568">
    <property type="entry name" value="RNase_T2-like"/>
</dbReference>
<keyword evidence="3" id="KW-0255">Endonuclease</keyword>
<sequence length="306" mass="33742">MASSLTSRPNFTIRSVISITIIWIGLFCVAEINAGGDLGEVLGKGGHKQREFDYFKLALQWPGTYCRRTRHCCSSNGCCRGLNTMTGFTIHGLWADYNDGTWPSCCTGKRFDVKEISTLRGALNKYWPSLSCGSSSNCHGGKGSFWEHEELIIASLSLSCLDCVTSGKKWEKHGTCASSVLGHEYNYFVTALNVYFKYNVTEVLREAGYVASNSEKYPLGGIISAIQNAFHATPELECTGDAVQELYLCFYKDFKPRDCAVESNAGSGEVNSKKSCPRYVSFPEYVSLKLGNNETEVSQTTLQSSI</sequence>
<feature type="active site" evidence="5">
    <location>
        <position position="91"/>
    </location>
</feature>
<keyword evidence="8" id="KW-0378">Hydrolase</keyword>
<dbReference type="GO" id="GO:0003723">
    <property type="term" value="F:RNA binding"/>
    <property type="evidence" value="ECO:0007669"/>
    <property type="project" value="InterPro"/>
</dbReference>
<dbReference type="SUPFAM" id="SSF55895">
    <property type="entry name" value="Ribonuclease Rh-like"/>
    <property type="match status" value="1"/>
</dbReference>
<proteinExistence type="inferred from homology"/>
<evidence type="ECO:0000256" key="2">
    <source>
        <dbReference type="ARBA" id="ARBA00022722"/>
    </source>
</evidence>
<gene>
    <name evidence="8" type="ORF">CDL12_09440</name>
</gene>
<dbReference type="Proteomes" id="UP000231279">
    <property type="component" value="Unassembled WGS sequence"/>
</dbReference>
<dbReference type="GO" id="GO:0005576">
    <property type="term" value="C:extracellular region"/>
    <property type="evidence" value="ECO:0007669"/>
    <property type="project" value="TreeGrafter"/>
</dbReference>
<dbReference type="Gene3D" id="3.90.730.10">
    <property type="entry name" value="Ribonuclease T2-like"/>
    <property type="match status" value="1"/>
</dbReference>
<dbReference type="PANTHER" id="PTHR11240:SF22">
    <property type="entry name" value="RIBONUCLEASE T2"/>
    <property type="match status" value="1"/>
</dbReference>
<dbReference type="GO" id="GO:0006401">
    <property type="term" value="P:RNA catabolic process"/>
    <property type="evidence" value="ECO:0007669"/>
    <property type="project" value="TreeGrafter"/>
</dbReference>
<feature type="transmembrane region" description="Helical" evidence="7">
    <location>
        <begin position="12"/>
        <end position="32"/>
    </location>
</feature>
<accession>A0A2G9HK46</accession>
<comment type="caution">
    <text evidence="8">The sequence shown here is derived from an EMBL/GenBank/DDBJ whole genome shotgun (WGS) entry which is preliminary data.</text>
</comment>
<keyword evidence="9" id="KW-1185">Reference proteome</keyword>
<dbReference type="Pfam" id="PF00445">
    <property type="entry name" value="Ribonuclease_T2"/>
    <property type="match status" value="2"/>
</dbReference>
<dbReference type="InterPro" id="IPR033697">
    <property type="entry name" value="Ribonuclease_T2_eukaryotic"/>
</dbReference>
<evidence type="ECO:0000256" key="7">
    <source>
        <dbReference type="SAM" id="Phobius"/>
    </source>
</evidence>
<evidence type="ECO:0000256" key="5">
    <source>
        <dbReference type="PIRSR" id="PIRSR633697-1"/>
    </source>
</evidence>
<dbReference type="EMBL" id="NKXS01001580">
    <property type="protein sequence ID" value="PIN17898.1"/>
    <property type="molecule type" value="Genomic_DNA"/>
</dbReference>
<feature type="active site" evidence="5">
    <location>
        <position position="149"/>
    </location>
</feature>
<dbReference type="PANTHER" id="PTHR11240">
    <property type="entry name" value="RIBONUCLEASE T2"/>
    <property type="match status" value="1"/>
</dbReference>
<name>A0A2G9HK46_9LAMI</name>
<keyword evidence="7" id="KW-1133">Transmembrane helix</keyword>
<organism evidence="8 9">
    <name type="scientific">Handroanthus impetiginosus</name>
    <dbReference type="NCBI Taxonomy" id="429701"/>
    <lineage>
        <taxon>Eukaryota</taxon>
        <taxon>Viridiplantae</taxon>
        <taxon>Streptophyta</taxon>
        <taxon>Embryophyta</taxon>
        <taxon>Tracheophyta</taxon>
        <taxon>Spermatophyta</taxon>
        <taxon>Magnoliopsida</taxon>
        <taxon>eudicotyledons</taxon>
        <taxon>Gunneridae</taxon>
        <taxon>Pentapetalae</taxon>
        <taxon>asterids</taxon>
        <taxon>lamiids</taxon>
        <taxon>Lamiales</taxon>
        <taxon>Bignoniaceae</taxon>
        <taxon>Crescentiina</taxon>
        <taxon>Tabebuia alliance</taxon>
        <taxon>Handroanthus</taxon>
    </lineage>
</organism>
<keyword evidence="4" id="KW-1015">Disulfide bond</keyword>
<dbReference type="GO" id="GO:0016787">
    <property type="term" value="F:hydrolase activity"/>
    <property type="evidence" value="ECO:0007669"/>
    <property type="project" value="UniProtKB-KW"/>
</dbReference>
<dbReference type="GO" id="GO:0033897">
    <property type="term" value="F:ribonuclease T2 activity"/>
    <property type="evidence" value="ECO:0007669"/>
    <property type="project" value="InterPro"/>
</dbReference>
<evidence type="ECO:0000313" key="8">
    <source>
        <dbReference type="EMBL" id="PIN17898.1"/>
    </source>
</evidence>
<reference evidence="9" key="1">
    <citation type="journal article" date="2018" name="Gigascience">
        <title>Genome assembly of the Pink Ipe (Handroanthus impetiginosus, Bignoniaceae), a highly valued, ecologically keystone Neotropical timber forest tree.</title>
        <authorList>
            <person name="Silva-Junior O.B."/>
            <person name="Grattapaglia D."/>
            <person name="Novaes E."/>
            <person name="Collevatti R.G."/>
        </authorList>
    </citation>
    <scope>NUCLEOTIDE SEQUENCE [LARGE SCALE GENOMIC DNA]</scope>
    <source>
        <strain evidence="9">cv. UFG-1</strain>
    </source>
</reference>
<evidence type="ECO:0000256" key="3">
    <source>
        <dbReference type="ARBA" id="ARBA00022759"/>
    </source>
</evidence>
<evidence type="ECO:0000256" key="1">
    <source>
        <dbReference type="ARBA" id="ARBA00007469"/>
    </source>
</evidence>
<dbReference type="EC" id="3.1.27.1" evidence="8"/>
<evidence type="ECO:0000313" key="9">
    <source>
        <dbReference type="Proteomes" id="UP000231279"/>
    </source>
</evidence>
<dbReference type="AlphaFoldDB" id="A0A2G9HK46"/>
<comment type="similarity">
    <text evidence="1 6">Belongs to the RNase T2 family.</text>
</comment>
<dbReference type="InterPro" id="IPR036430">
    <property type="entry name" value="RNase_T2-like_sf"/>
</dbReference>
<keyword evidence="7" id="KW-0812">Transmembrane</keyword>
<dbReference type="CDD" id="cd01061">
    <property type="entry name" value="RNase_T2_euk"/>
    <property type="match status" value="1"/>
</dbReference>
<protein>
    <submittedName>
        <fullName evidence="8">Ribonuclease, T2 family</fullName>
        <ecNumber evidence="8">3.1.27.1</ecNumber>
    </submittedName>
</protein>
<dbReference type="OrthoDB" id="435754at2759"/>